<dbReference type="InterPro" id="IPR006102">
    <property type="entry name" value="Ig-like_GH2"/>
</dbReference>
<feature type="chain" id="PRO_5035178875" evidence="4">
    <location>
        <begin position="20"/>
        <end position="801"/>
    </location>
</feature>
<evidence type="ECO:0000259" key="9">
    <source>
        <dbReference type="Pfam" id="PF18565"/>
    </source>
</evidence>
<dbReference type="EMBL" id="JACVXD010000001">
    <property type="protein sequence ID" value="MBD0822846.1"/>
    <property type="molecule type" value="Genomic_DNA"/>
</dbReference>
<dbReference type="GO" id="GO:0004553">
    <property type="term" value="F:hydrolase activity, hydrolyzing O-glycosyl compounds"/>
    <property type="evidence" value="ECO:0007669"/>
    <property type="project" value="InterPro"/>
</dbReference>
<dbReference type="InterPro" id="IPR013783">
    <property type="entry name" value="Ig-like_fold"/>
</dbReference>
<dbReference type="PRINTS" id="PR00132">
    <property type="entry name" value="GLHYDRLASE2"/>
</dbReference>
<keyword evidence="4" id="KW-0732">Signal</keyword>
<dbReference type="InterPro" id="IPR006103">
    <property type="entry name" value="Glyco_hydro_2_cat"/>
</dbReference>
<feature type="domain" description="Glycoside hydrolase family 2 immunoglobulin-like beta-sandwich" evidence="5">
    <location>
        <begin position="184"/>
        <end position="287"/>
    </location>
</feature>
<feature type="signal peptide" evidence="4">
    <location>
        <begin position="1"/>
        <end position="19"/>
    </location>
</feature>
<dbReference type="InterPro" id="IPR006104">
    <property type="entry name" value="Glyco_hydro_2_N"/>
</dbReference>
<dbReference type="InterPro" id="IPR017853">
    <property type="entry name" value="GH"/>
</dbReference>
<dbReference type="GO" id="GO:0005975">
    <property type="term" value="P:carbohydrate metabolic process"/>
    <property type="evidence" value="ECO:0007669"/>
    <property type="project" value="InterPro"/>
</dbReference>
<dbReference type="PANTHER" id="PTHR42732:SF1">
    <property type="entry name" value="BETA-MANNOSIDASE"/>
    <property type="match status" value="1"/>
</dbReference>
<dbReference type="Gene3D" id="2.60.40.10">
    <property type="entry name" value="Immunoglobulins"/>
    <property type="match status" value="3"/>
</dbReference>
<dbReference type="InterPro" id="IPR006101">
    <property type="entry name" value="Glyco_hydro_2"/>
</dbReference>
<comment type="caution">
    <text evidence="10">The sequence shown here is derived from an EMBL/GenBank/DDBJ whole genome shotgun (WGS) entry which is preliminary data.</text>
</comment>
<evidence type="ECO:0000259" key="6">
    <source>
        <dbReference type="Pfam" id="PF02836"/>
    </source>
</evidence>
<dbReference type="Pfam" id="PF16355">
    <property type="entry name" value="DUF4982"/>
    <property type="match status" value="1"/>
</dbReference>
<evidence type="ECO:0000256" key="2">
    <source>
        <dbReference type="ARBA" id="ARBA00022801"/>
    </source>
</evidence>
<dbReference type="InterPro" id="IPR040605">
    <property type="entry name" value="Glyco_hydro2_dom5"/>
</dbReference>
<dbReference type="AlphaFoldDB" id="A0A8J6Q789"/>
<dbReference type="Pfam" id="PF02837">
    <property type="entry name" value="Glyco_hydro_2_N"/>
    <property type="match status" value="1"/>
</dbReference>
<proteinExistence type="inferred from homology"/>
<dbReference type="Pfam" id="PF00703">
    <property type="entry name" value="Glyco_hydro_2"/>
    <property type="match status" value="1"/>
</dbReference>
<feature type="domain" description="Glycoside hydrolase family 2 catalytic" evidence="6">
    <location>
        <begin position="295"/>
        <end position="485"/>
    </location>
</feature>
<name>A0A8J6Q789_9FLAO</name>
<feature type="domain" description="Glycoside hydrolase family 2" evidence="9">
    <location>
        <begin position="709"/>
        <end position="795"/>
    </location>
</feature>
<evidence type="ECO:0000256" key="4">
    <source>
        <dbReference type="SAM" id="SignalP"/>
    </source>
</evidence>
<evidence type="ECO:0000256" key="1">
    <source>
        <dbReference type="ARBA" id="ARBA00007401"/>
    </source>
</evidence>
<evidence type="ECO:0000259" key="7">
    <source>
        <dbReference type="Pfam" id="PF02837"/>
    </source>
</evidence>
<evidence type="ECO:0000256" key="3">
    <source>
        <dbReference type="ARBA" id="ARBA00023295"/>
    </source>
</evidence>
<keyword evidence="3" id="KW-0326">Glycosidase</keyword>
<dbReference type="Gene3D" id="2.60.120.260">
    <property type="entry name" value="Galactose-binding domain-like"/>
    <property type="match status" value="1"/>
</dbReference>
<comment type="similarity">
    <text evidence="1">Belongs to the glycosyl hydrolase 2 family.</text>
</comment>
<evidence type="ECO:0000313" key="11">
    <source>
        <dbReference type="Proteomes" id="UP000621516"/>
    </source>
</evidence>
<dbReference type="Proteomes" id="UP000621516">
    <property type="component" value="Unassembled WGS sequence"/>
</dbReference>
<dbReference type="InterPro" id="IPR051913">
    <property type="entry name" value="GH2_Domain-Containing"/>
</dbReference>
<protein>
    <submittedName>
        <fullName evidence="10">DUF4982 domain-containing protein</fullName>
    </submittedName>
</protein>
<dbReference type="SUPFAM" id="SSF49785">
    <property type="entry name" value="Galactose-binding domain-like"/>
    <property type="match status" value="1"/>
</dbReference>
<dbReference type="Gene3D" id="3.20.20.80">
    <property type="entry name" value="Glycosidases"/>
    <property type="match status" value="1"/>
</dbReference>
<feature type="domain" description="DUF4982" evidence="8">
    <location>
        <begin position="630"/>
        <end position="687"/>
    </location>
</feature>
<dbReference type="Pfam" id="PF18565">
    <property type="entry name" value="Glyco_hydro2_C5"/>
    <property type="match status" value="1"/>
</dbReference>
<dbReference type="RefSeq" id="WP_188222153.1">
    <property type="nucleotide sequence ID" value="NZ_JACVXD010000001.1"/>
</dbReference>
<feature type="domain" description="Glycosyl hydrolases family 2 sugar binding" evidence="7">
    <location>
        <begin position="81"/>
        <end position="173"/>
    </location>
</feature>
<evidence type="ECO:0000313" key="10">
    <source>
        <dbReference type="EMBL" id="MBD0822846.1"/>
    </source>
</evidence>
<dbReference type="SUPFAM" id="SSF51445">
    <property type="entry name" value="(Trans)glycosidases"/>
    <property type="match status" value="1"/>
</dbReference>
<sequence length="801" mass="90584">MKKSTLPFLLFVVSLTAFAQDFGRREEINNDWYFNLGDVQYGGRELMDCSKWSVVDVPHDWTVKQNASPELASCTGYLPGGIAWYRKDLTIPAVEKGNKVYIYFEGVYNNSEVFINGKWVGKRPNGYISFMYDLTPYIKWGENNSIAVRVDHSDDADSRWYTGSGIYRNVYLVYANPIHINLWGVSYQSKIQDNVATVTVTTKIKNTEELATVKVVNQLLDDKGEVVATTLKSDVANANSITDFSQDIILKSPKLWSIKSPYLYTLKTKVFKDNNLIDESNFKAGIRTISFNPNSGFALNGVNTKIKGVCLHHDAGVLGAAATKSVSRTRLENLKGIGVNGIRMSHNPQASYLYELCDEMGFVVMDEAFDEWEYPKNKWIEGWNKGTPGHQGTSQYFREWSARDIKDIVRRDRKHPSIIMWSIGNEVDYPNDPYTHPILADEGIGQQHIRKYLENHPRAERLGDVAKELVAAVKEADTSRPITAALAGAVMSNYTEYPFVLDIVGYNYTENKYDTDHKKYPERILYGSENRHDIDAWYAVKNSEFIFAQFLWTGVDYLGEAHAWPSRGFNSGLLDLAGNIKPRGYFRQSLWSDEPMAYLGTYENVEDNRSRWGNRLSTDAPPVWNYENNTTVKVVCYTNCEEAELLLNGKIIGERKPYDSKTGIIDWDVNYQPGQLKVIAYKKEKEVVTNTVITNTMSASLEADVLESKDGELLRQINIKVLDTNGNYSVMADTEISCKVSGGSLLGMENASGNVAENYLDNKHRCIDGRMLIYVKKDAEDTLTTVQLSAPLMETVVLEID</sequence>
<gene>
    <name evidence="10" type="ORF">ICJ85_02320</name>
</gene>
<keyword evidence="11" id="KW-1185">Reference proteome</keyword>
<dbReference type="PANTHER" id="PTHR42732">
    <property type="entry name" value="BETA-GALACTOSIDASE"/>
    <property type="match status" value="1"/>
</dbReference>
<evidence type="ECO:0000259" key="5">
    <source>
        <dbReference type="Pfam" id="PF00703"/>
    </source>
</evidence>
<dbReference type="InterPro" id="IPR036156">
    <property type="entry name" value="Beta-gal/glucu_dom_sf"/>
</dbReference>
<keyword evidence="2" id="KW-0378">Hydrolase</keyword>
<dbReference type="InterPro" id="IPR032311">
    <property type="entry name" value="DUF4982"/>
</dbReference>
<accession>A0A8J6Q789</accession>
<dbReference type="Pfam" id="PF02836">
    <property type="entry name" value="Glyco_hydro_2_C"/>
    <property type="match status" value="1"/>
</dbReference>
<dbReference type="SUPFAM" id="SSF49303">
    <property type="entry name" value="beta-Galactosidase/glucuronidase domain"/>
    <property type="match status" value="1"/>
</dbReference>
<organism evidence="10 11">
    <name type="scientific">Aestuariibaculum marinum</name>
    <dbReference type="NCBI Taxonomy" id="2683592"/>
    <lineage>
        <taxon>Bacteria</taxon>
        <taxon>Pseudomonadati</taxon>
        <taxon>Bacteroidota</taxon>
        <taxon>Flavobacteriia</taxon>
        <taxon>Flavobacteriales</taxon>
        <taxon>Flavobacteriaceae</taxon>
    </lineage>
</organism>
<reference evidence="10 11" key="1">
    <citation type="journal article" date="2018" name="J. Microbiol.">
        <title>Aestuariibaculum marinum sp. nov., a marine bacterium isolated from seawater in South Korea.</title>
        <authorList>
            <person name="Choi J."/>
            <person name="Lee D."/>
            <person name="Jang J.H."/>
            <person name="Cha S."/>
            <person name="Seo T."/>
        </authorList>
    </citation>
    <scope>NUCLEOTIDE SEQUENCE [LARGE SCALE GENOMIC DNA]</scope>
    <source>
        <strain evidence="10 11">IP7</strain>
    </source>
</reference>
<dbReference type="InterPro" id="IPR008979">
    <property type="entry name" value="Galactose-bd-like_sf"/>
</dbReference>
<evidence type="ECO:0000259" key="8">
    <source>
        <dbReference type="Pfam" id="PF16355"/>
    </source>
</evidence>